<organism evidence="19 20">
    <name type="scientific">Shimia abyssi</name>
    <dbReference type="NCBI Taxonomy" id="1662395"/>
    <lineage>
        <taxon>Bacteria</taxon>
        <taxon>Pseudomonadati</taxon>
        <taxon>Pseudomonadota</taxon>
        <taxon>Alphaproteobacteria</taxon>
        <taxon>Rhodobacterales</taxon>
        <taxon>Roseobacteraceae</taxon>
    </lineage>
</organism>
<dbReference type="GO" id="GO:0005829">
    <property type="term" value="C:cytosol"/>
    <property type="evidence" value="ECO:0007669"/>
    <property type="project" value="TreeGrafter"/>
</dbReference>
<evidence type="ECO:0000256" key="5">
    <source>
        <dbReference type="ARBA" id="ARBA00022806"/>
    </source>
</evidence>
<keyword evidence="10" id="KW-0413">Isomerase</keyword>
<feature type="region of interest" description="Disordered" evidence="16">
    <location>
        <begin position="1"/>
        <end position="25"/>
    </location>
</feature>
<sequence>MLSNDATERQVQAASPTDSTWLSANAGSGKTRVLTDRVARLLLNGVLPQHILCLTYTKAAASEMQNRLFKRLGDWAMKDDAALHQELGELGVFDGPAAPDLKQARTLFARAIETPGGLKIQTIHSFCAALLRRFPLEAGVSPLFTEMEDRAGALLRESITDQMAEGSDAAELQAIAHYFSGDSLEDLTSVIVRNADRFRTRPDRQKLAKALGVDSDLTEEKLLANVFLGSENDTLSDLIAALSTGGANDNKAADKLSAISSLTVASIPILESVFLTGKSAKSPFSAKIGAFPTKKVQANHAALMPHVEAFMLRIEDNRENRLALAALNRTTVLHSFAHCFLHHYEEQKLLRSWLDFDDLILRARALLNEPEVAEWVLYRLDGGIDHILVDEAQDTSPAQWQVIERLAQEFTSGSGARSDVERTIFVVGDKKQSIYSFQGADPAEFDRMKDEFAERMAPLGHSLKSLNLEYSFRSSSAILGLVDTCFMGKQSAGFPRENLHRAFHADMPGRVDLWPVVEPQEKPEKDEWFDPVDRLSEVHHNVILAERIADEIKHLIDKKETIPAKKGENGTFFQRPARAGDFLILVQRRSDLFHEIIRACKSRNLPIAGADRLKVGAEMAVRDLAAFLSFLSTPEDDLSLATILRSPLFGWTEQEVFELAHRRTSLFLWEALRTQRNAFPETLSIIDDLLGQTDFLRPYDLIERILTRHNGRRNLLARLGAEAEDGINALLSQALAYESGAVPSLTGFLLWMETDDLEIKRQMDAAGDRIRVMTVHGSKGLEAPVVIMPDTAKRLVKTDAAIVPIGDQAIWNMSADSAPKALLAAREEMAEAQRAERLRLLYVAMTRAEKWLIVAAAGDLGKDGQSWYDIVRDGMVHIGAEPTRYAFGDGLRYSLGDWTGEVESQTDAVTETDVILPDFFAEPAPAPDLPISAISPSDLGGAKALAGEAGQDEDFAKARGTAIHLLLEHLPAIPEGNWREAAHNLINDVILTPAIIDQLLEECTSVLLDKSLAHLFAPDTLAEVPLAADFGAHRLHGVIDRLIIAPTHVTAVDFKSNIIVPNSANQIPNGILRQMGAYAHGLAQIFPDHRIETAILWTQTAILMPLPHEVVTNALANSGHLDAEGEAP</sequence>
<dbReference type="InterPro" id="IPR014017">
    <property type="entry name" value="DNA_helicase_UvrD-like_C"/>
</dbReference>
<dbReference type="PROSITE" id="PS51217">
    <property type="entry name" value="UVRD_HELICASE_CTER"/>
    <property type="match status" value="1"/>
</dbReference>
<feature type="domain" description="UvrD-like helicase C-terminal" evidence="18">
    <location>
        <begin position="494"/>
        <end position="780"/>
    </location>
</feature>
<feature type="binding site" evidence="15">
    <location>
        <begin position="24"/>
        <end position="31"/>
    </location>
    <ligand>
        <name>ATP</name>
        <dbReference type="ChEBI" id="CHEBI:30616"/>
    </ligand>
</feature>
<evidence type="ECO:0000256" key="3">
    <source>
        <dbReference type="ARBA" id="ARBA00022763"/>
    </source>
</evidence>
<evidence type="ECO:0000259" key="17">
    <source>
        <dbReference type="PROSITE" id="PS51198"/>
    </source>
</evidence>
<gene>
    <name evidence="19" type="ORF">CLV88_11315</name>
</gene>
<evidence type="ECO:0000256" key="15">
    <source>
        <dbReference type="PROSITE-ProRule" id="PRU00560"/>
    </source>
</evidence>
<dbReference type="Gene3D" id="3.40.50.300">
    <property type="entry name" value="P-loop containing nucleotide triphosphate hydrolases"/>
    <property type="match status" value="4"/>
</dbReference>
<keyword evidence="4 15" id="KW-0378">Hydrolase</keyword>
<evidence type="ECO:0000256" key="11">
    <source>
        <dbReference type="ARBA" id="ARBA00034617"/>
    </source>
</evidence>
<dbReference type="InterPro" id="IPR038726">
    <property type="entry name" value="PDDEXK_AddAB-type"/>
</dbReference>
<keyword evidence="3" id="KW-0227">DNA damage</keyword>
<dbReference type="AlphaFoldDB" id="A0A2P8F897"/>
<dbReference type="InterPro" id="IPR011604">
    <property type="entry name" value="PDDEXK-like_dom_sf"/>
</dbReference>
<evidence type="ECO:0000256" key="16">
    <source>
        <dbReference type="SAM" id="MobiDB-lite"/>
    </source>
</evidence>
<evidence type="ECO:0000256" key="10">
    <source>
        <dbReference type="ARBA" id="ARBA00023235"/>
    </source>
</evidence>
<dbReference type="Proteomes" id="UP000240418">
    <property type="component" value="Unassembled WGS sequence"/>
</dbReference>
<dbReference type="NCBIfam" id="TIGR02784">
    <property type="entry name" value="addA_alphas"/>
    <property type="match status" value="1"/>
</dbReference>
<dbReference type="GO" id="GO:0004527">
    <property type="term" value="F:exonuclease activity"/>
    <property type="evidence" value="ECO:0007669"/>
    <property type="project" value="UniProtKB-KW"/>
</dbReference>
<dbReference type="PANTHER" id="PTHR11070">
    <property type="entry name" value="UVRD / RECB / PCRA DNA HELICASE FAMILY MEMBER"/>
    <property type="match status" value="1"/>
</dbReference>
<dbReference type="GO" id="GO:0005524">
    <property type="term" value="F:ATP binding"/>
    <property type="evidence" value="ECO:0007669"/>
    <property type="project" value="UniProtKB-UniRule"/>
</dbReference>
<evidence type="ECO:0000256" key="13">
    <source>
        <dbReference type="ARBA" id="ARBA00034923"/>
    </source>
</evidence>
<dbReference type="GO" id="GO:0033202">
    <property type="term" value="C:DNA helicase complex"/>
    <property type="evidence" value="ECO:0007669"/>
    <property type="project" value="TreeGrafter"/>
</dbReference>
<dbReference type="GO" id="GO:0000725">
    <property type="term" value="P:recombinational repair"/>
    <property type="evidence" value="ECO:0007669"/>
    <property type="project" value="TreeGrafter"/>
</dbReference>
<reference evidence="19 20" key="1">
    <citation type="submission" date="2018-03" db="EMBL/GenBank/DDBJ databases">
        <title>Genomic Encyclopedia of Archaeal and Bacterial Type Strains, Phase II (KMG-II): from individual species to whole genera.</title>
        <authorList>
            <person name="Goeker M."/>
        </authorList>
    </citation>
    <scope>NUCLEOTIDE SEQUENCE [LARGE SCALE GENOMIC DNA]</scope>
    <source>
        <strain evidence="19 20">DSM 100673</strain>
    </source>
</reference>
<accession>A0A2P8F897</accession>
<dbReference type="InterPro" id="IPR014151">
    <property type="entry name" value="DNA_helicase_AddA"/>
</dbReference>
<dbReference type="SUPFAM" id="SSF52980">
    <property type="entry name" value="Restriction endonuclease-like"/>
    <property type="match status" value="1"/>
</dbReference>
<evidence type="ECO:0000256" key="14">
    <source>
        <dbReference type="ARBA" id="ARBA00048988"/>
    </source>
</evidence>
<keyword evidence="20" id="KW-1185">Reference proteome</keyword>
<dbReference type="PROSITE" id="PS51198">
    <property type="entry name" value="UVRD_HELICASE_ATP_BIND"/>
    <property type="match status" value="1"/>
</dbReference>
<proteinExistence type="predicted"/>
<keyword evidence="2 15" id="KW-0547">Nucleotide-binding</keyword>
<dbReference type="SUPFAM" id="SSF52540">
    <property type="entry name" value="P-loop containing nucleoside triphosphate hydrolases"/>
    <property type="match status" value="1"/>
</dbReference>
<comment type="catalytic activity">
    <reaction evidence="14">
        <text>ATP + H2O = ADP + phosphate + H(+)</text>
        <dbReference type="Rhea" id="RHEA:13065"/>
        <dbReference type="ChEBI" id="CHEBI:15377"/>
        <dbReference type="ChEBI" id="CHEBI:15378"/>
        <dbReference type="ChEBI" id="CHEBI:30616"/>
        <dbReference type="ChEBI" id="CHEBI:43474"/>
        <dbReference type="ChEBI" id="CHEBI:456216"/>
        <dbReference type="EC" id="5.6.2.4"/>
    </reaction>
</comment>
<evidence type="ECO:0000256" key="4">
    <source>
        <dbReference type="ARBA" id="ARBA00022801"/>
    </source>
</evidence>
<keyword evidence="8" id="KW-0238">DNA-binding</keyword>
<dbReference type="Gene3D" id="3.90.320.10">
    <property type="match status" value="1"/>
</dbReference>
<dbReference type="GO" id="GO:0043138">
    <property type="term" value="F:3'-5' DNA helicase activity"/>
    <property type="evidence" value="ECO:0007669"/>
    <property type="project" value="UniProtKB-EC"/>
</dbReference>
<dbReference type="Pfam" id="PF12705">
    <property type="entry name" value="PDDEXK_1"/>
    <property type="match status" value="1"/>
</dbReference>
<dbReference type="RefSeq" id="WP_106609560.1">
    <property type="nucleotide sequence ID" value="NZ_PYGJ01000013.1"/>
</dbReference>
<evidence type="ECO:0000313" key="19">
    <source>
        <dbReference type="EMBL" id="PSL17944.1"/>
    </source>
</evidence>
<dbReference type="InterPro" id="IPR011335">
    <property type="entry name" value="Restrct_endonuc-II-like"/>
</dbReference>
<evidence type="ECO:0000256" key="1">
    <source>
        <dbReference type="ARBA" id="ARBA00022722"/>
    </source>
</evidence>
<feature type="domain" description="UvrD-like helicase ATP-binding" evidence="17">
    <location>
        <begin position="3"/>
        <end position="475"/>
    </location>
</feature>
<dbReference type="InterPro" id="IPR014016">
    <property type="entry name" value="UvrD-like_ATP-bd"/>
</dbReference>
<dbReference type="PANTHER" id="PTHR11070:SF2">
    <property type="entry name" value="ATP-DEPENDENT DNA HELICASE SRS2"/>
    <property type="match status" value="1"/>
</dbReference>
<dbReference type="Pfam" id="PF00580">
    <property type="entry name" value="UvrD-helicase"/>
    <property type="match status" value="1"/>
</dbReference>
<dbReference type="Pfam" id="PF13361">
    <property type="entry name" value="UvrD_C"/>
    <property type="match status" value="1"/>
</dbReference>
<keyword evidence="1" id="KW-0540">Nuclease</keyword>
<evidence type="ECO:0000313" key="20">
    <source>
        <dbReference type="Proteomes" id="UP000240418"/>
    </source>
</evidence>
<evidence type="ECO:0000256" key="7">
    <source>
        <dbReference type="ARBA" id="ARBA00022840"/>
    </source>
</evidence>
<evidence type="ECO:0000259" key="18">
    <source>
        <dbReference type="PROSITE" id="PS51217"/>
    </source>
</evidence>
<dbReference type="InterPro" id="IPR027417">
    <property type="entry name" value="P-loop_NTPase"/>
</dbReference>
<dbReference type="EMBL" id="PYGJ01000013">
    <property type="protein sequence ID" value="PSL17944.1"/>
    <property type="molecule type" value="Genomic_DNA"/>
</dbReference>
<keyword evidence="6" id="KW-0269">Exonuclease</keyword>
<keyword evidence="5 15" id="KW-0347">Helicase</keyword>
<comment type="caution">
    <text evidence="19">The sequence shown here is derived from an EMBL/GenBank/DDBJ whole genome shotgun (WGS) entry which is preliminary data.</text>
</comment>
<keyword evidence="9" id="KW-0234">DNA repair</keyword>
<evidence type="ECO:0000256" key="2">
    <source>
        <dbReference type="ARBA" id="ARBA00022741"/>
    </source>
</evidence>
<evidence type="ECO:0000256" key="9">
    <source>
        <dbReference type="ARBA" id="ARBA00023204"/>
    </source>
</evidence>
<protein>
    <recommendedName>
        <fullName evidence="12">DNA 3'-5' helicase</fullName>
        <ecNumber evidence="12">5.6.2.4</ecNumber>
    </recommendedName>
    <alternativeName>
        <fullName evidence="13">DNA 3'-5' helicase II</fullName>
    </alternativeName>
</protein>
<dbReference type="Gene3D" id="1.10.486.10">
    <property type="entry name" value="PCRA, domain 4"/>
    <property type="match status" value="1"/>
</dbReference>
<dbReference type="EC" id="5.6.2.4" evidence="12"/>
<dbReference type="OrthoDB" id="9810135at2"/>
<keyword evidence="7 15" id="KW-0067">ATP-binding</keyword>
<name>A0A2P8F897_9RHOB</name>
<dbReference type="InterPro" id="IPR000212">
    <property type="entry name" value="DNA_helicase_UvrD/REP"/>
</dbReference>
<evidence type="ECO:0000256" key="6">
    <source>
        <dbReference type="ARBA" id="ARBA00022839"/>
    </source>
</evidence>
<evidence type="ECO:0000256" key="8">
    <source>
        <dbReference type="ARBA" id="ARBA00023125"/>
    </source>
</evidence>
<comment type="catalytic activity">
    <reaction evidence="11">
        <text>Couples ATP hydrolysis with the unwinding of duplex DNA by translocating in the 3'-5' direction.</text>
        <dbReference type="EC" id="5.6.2.4"/>
    </reaction>
</comment>
<evidence type="ECO:0000256" key="12">
    <source>
        <dbReference type="ARBA" id="ARBA00034808"/>
    </source>
</evidence>
<dbReference type="GO" id="GO:0003677">
    <property type="term" value="F:DNA binding"/>
    <property type="evidence" value="ECO:0007669"/>
    <property type="project" value="UniProtKB-KW"/>
</dbReference>